<protein>
    <submittedName>
        <fullName evidence="1">DUF2184 domain-containing protein</fullName>
    </submittedName>
</protein>
<dbReference type="Proteomes" id="UP000371977">
    <property type="component" value="Unassembled WGS sequence"/>
</dbReference>
<dbReference type="EMBL" id="SDGZ01000013">
    <property type="protein sequence ID" value="TYC49903.1"/>
    <property type="molecule type" value="Genomic_DNA"/>
</dbReference>
<dbReference type="PIRSF" id="PIRSF029202">
    <property type="entry name" value="UCP029202"/>
    <property type="match status" value="1"/>
</dbReference>
<dbReference type="InterPro" id="IPR020049">
    <property type="entry name" value="Major_capsid-like"/>
</dbReference>
<dbReference type="Gene3D" id="3.30.2400.30">
    <property type="match status" value="1"/>
</dbReference>
<sequence length="293" mass="32580">MVTSNGVMERKDLQHLEQSVLKAPEGELIGRQLLTVDTSVHPGAEAYAYDEMTRSGVAKIIANGDTTLPFVDLDYNRKSVRIVSIALAAQYTLQELRAAAMSNRPVQTEKVEAVRRGMAEKEDQLIFTGDPKYNIYGLTNTPGILTDQFTKTIETMTTDEVLESIRKARKKLTTQIGFTGTKPVLVLPQDQYEELAGRRYGDTDTRTLLQIINEYNWFSDIRATQALKGIGDGATDAMLMFNNAPDVVKLILPLDNAMLPQENYSTRTVVGFEERTAGAVVRNPYQVLRVSGI</sequence>
<evidence type="ECO:0000313" key="1">
    <source>
        <dbReference type="EMBL" id="TYC49903.1"/>
    </source>
</evidence>
<organism evidence="1 2">
    <name type="scientific">Weissella muntiaci</name>
    <dbReference type="NCBI Taxonomy" id="2508881"/>
    <lineage>
        <taxon>Bacteria</taxon>
        <taxon>Bacillati</taxon>
        <taxon>Bacillota</taxon>
        <taxon>Bacilli</taxon>
        <taxon>Lactobacillales</taxon>
        <taxon>Lactobacillaceae</taxon>
        <taxon>Weissella</taxon>
    </lineage>
</organism>
<keyword evidence="2" id="KW-1185">Reference proteome</keyword>
<reference evidence="1 2" key="1">
    <citation type="submission" date="2019-01" db="EMBL/GenBank/DDBJ databases">
        <title>Weissella sp. nov., a novel lactic acid bacterium isolated from animal feces.</title>
        <authorList>
            <person name="Wang L.-T."/>
        </authorList>
    </citation>
    <scope>NUCLEOTIDE SEQUENCE [LARGE SCALE GENOMIC DNA]</scope>
    <source>
        <strain evidence="1 2">8H-2</strain>
    </source>
</reference>
<proteinExistence type="predicted"/>
<dbReference type="OrthoDB" id="9811942at2"/>
<dbReference type="AlphaFoldDB" id="A0A6C2C8Z4"/>
<dbReference type="Pfam" id="PF09950">
    <property type="entry name" value="Major_capside"/>
    <property type="match status" value="1"/>
</dbReference>
<name>A0A6C2C8Z4_9LACO</name>
<evidence type="ECO:0000313" key="2">
    <source>
        <dbReference type="Proteomes" id="UP000371977"/>
    </source>
</evidence>
<comment type="caution">
    <text evidence="1">The sequence shown here is derived from an EMBL/GenBank/DDBJ whole genome shotgun (WGS) entry which is preliminary data.</text>
</comment>
<accession>A0A6C2C8Z4</accession>
<dbReference type="RefSeq" id="WP_148622462.1">
    <property type="nucleotide sequence ID" value="NZ_SDGZ01000013.1"/>
</dbReference>
<dbReference type="SUPFAM" id="SSF56563">
    <property type="entry name" value="Major capsid protein gp5"/>
    <property type="match status" value="1"/>
</dbReference>
<gene>
    <name evidence="1" type="ORF">ESZ50_04745</name>
</gene>